<keyword evidence="3" id="KW-1185">Reference proteome</keyword>
<protein>
    <submittedName>
        <fullName evidence="1">Uncharacterized protein</fullName>
    </submittedName>
</protein>
<gene>
    <name evidence="1" type="ORF">DPMN_102837</name>
    <name evidence="2" type="ORF">DPMN_102925</name>
</gene>
<dbReference type="AlphaFoldDB" id="A0A9D4JYM2"/>
<evidence type="ECO:0000313" key="2">
    <source>
        <dbReference type="EMBL" id="KAH3829697.1"/>
    </source>
</evidence>
<comment type="caution">
    <text evidence="1">The sequence shown here is derived from an EMBL/GenBank/DDBJ whole genome shotgun (WGS) entry which is preliminary data.</text>
</comment>
<accession>A0A9D4JYM2</accession>
<reference evidence="1" key="1">
    <citation type="journal article" date="2019" name="bioRxiv">
        <title>The Genome of the Zebra Mussel, Dreissena polymorpha: A Resource for Invasive Species Research.</title>
        <authorList>
            <person name="McCartney M.A."/>
            <person name="Auch B."/>
            <person name="Kono T."/>
            <person name="Mallez S."/>
            <person name="Zhang Y."/>
            <person name="Obille A."/>
            <person name="Becker A."/>
            <person name="Abrahante J.E."/>
            <person name="Garbe J."/>
            <person name="Badalamenti J.P."/>
            <person name="Herman A."/>
            <person name="Mangelson H."/>
            <person name="Liachko I."/>
            <person name="Sullivan S."/>
            <person name="Sone E.D."/>
            <person name="Koren S."/>
            <person name="Silverstein K.A.T."/>
            <person name="Beckman K.B."/>
            <person name="Gohl D.M."/>
        </authorList>
    </citation>
    <scope>NUCLEOTIDE SEQUENCE</scope>
    <source>
        <strain evidence="1">Duluth1</strain>
        <tissue evidence="1">Whole animal</tissue>
    </source>
</reference>
<evidence type="ECO:0000313" key="1">
    <source>
        <dbReference type="EMBL" id="KAH3829610.1"/>
    </source>
</evidence>
<reference evidence="1" key="2">
    <citation type="submission" date="2020-11" db="EMBL/GenBank/DDBJ databases">
        <authorList>
            <person name="McCartney M.A."/>
            <person name="Auch B."/>
            <person name="Kono T."/>
            <person name="Mallez S."/>
            <person name="Becker A."/>
            <person name="Gohl D.M."/>
            <person name="Silverstein K.A.T."/>
            <person name="Koren S."/>
            <person name="Bechman K.B."/>
            <person name="Herman A."/>
            <person name="Abrahante J.E."/>
            <person name="Garbe J."/>
        </authorList>
    </citation>
    <scope>NUCLEOTIDE SEQUENCE</scope>
    <source>
        <strain evidence="1">Duluth1</strain>
        <tissue evidence="1">Whole animal</tissue>
    </source>
</reference>
<sequence length="79" mass="9009">MPGSTSQRFTSNWLLEKKRSSKFSVYSVIHVGLSTVWTRKAFLEMSSSCWHCFIFVACGFGHSFSQFMSARLKSPPSHK</sequence>
<dbReference type="Proteomes" id="UP000828390">
    <property type="component" value="Unassembled WGS sequence"/>
</dbReference>
<evidence type="ECO:0000313" key="3">
    <source>
        <dbReference type="Proteomes" id="UP000828390"/>
    </source>
</evidence>
<proteinExistence type="predicted"/>
<name>A0A9D4JYM2_DREPO</name>
<organism evidence="1 3">
    <name type="scientific">Dreissena polymorpha</name>
    <name type="common">Zebra mussel</name>
    <name type="synonym">Mytilus polymorpha</name>
    <dbReference type="NCBI Taxonomy" id="45954"/>
    <lineage>
        <taxon>Eukaryota</taxon>
        <taxon>Metazoa</taxon>
        <taxon>Spiralia</taxon>
        <taxon>Lophotrochozoa</taxon>
        <taxon>Mollusca</taxon>
        <taxon>Bivalvia</taxon>
        <taxon>Autobranchia</taxon>
        <taxon>Heteroconchia</taxon>
        <taxon>Euheterodonta</taxon>
        <taxon>Imparidentia</taxon>
        <taxon>Neoheterodontei</taxon>
        <taxon>Myida</taxon>
        <taxon>Dreissenoidea</taxon>
        <taxon>Dreissenidae</taxon>
        <taxon>Dreissena</taxon>
    </lineage>
</organism>
<dbReference type="EMBL" id="JAIWYP010000004">
    <property type="protein sequence ID" value="KAH3829697.1"/>
    <property type="molecule type" value="Genomic_DNA"/>
</dbReference>
<dbReference type="EMBL" id="JAIWYP010000004">
    <property type="protein sequence ID" value="KAH3829610.1"/>
    <property type="molecule type" value="Genomic_DNA"/>
</dbReference>